<proteinExistence type="predicted"/>
<evidence type="ECO:0000313" key="2">
    <source>
        <dbReference type="Proteomes" id="UP000019184"/>
    </source>
</evidence>
<keyword evidence="2" id="KW-1185">Reference proteome</keyword>
<reference evidence="1 2" key="1">
    <citation type="journal article" date="2014" name="ISME J.">
        <title>Candidatus Competibacter-lineage genomes retrieved from metagenomes reveal functional metabolic diversity.</title>
        <authorList>
            <person name="McIlroy S.J."/>
            <person name="Albertsen M."/>
            <person name="Andresen E.K."/>
            <person name="Saunders A.M."/>
            <person name="Kristiansen R."/>
            <person name="Stokholm-Bjerregaard M."/>
            <person name="Nielsen K.L."/>
            <person name="Nielsen P.H."/>
        </authorList>
    </citation>
    <scope>NUCLEOTIDE SEQUENCE [LARGE SCALE GENOMIC DNA]</scope>
    <source>
        <strain evidence="1 2">Run_B_J11</strain>
    </source>
</reference>
<dbReference type="Proteomes" id="UP000019184">
    <property type="component" value="Unassembled WGS sequence"/>
</dbReference>
<gene>
    <name evidence="1" type="ORF">BN874_340037</name>
</gene>
<organism evidence="1 2">
    <name type="scientific">Candidatus Contendobacter odensis Run_B_J11</name>
    <dbReference type="NCBI Taxonomy" id="1400861"/>
    <lineage>
        <taxon>Bacteria</taxon>
        <taxon>Pseudomonadati</taxon>
        <taxon>Pseudomonadota</taxon>
        <taxon>Gammaproteobacteria</taxon>
        <taxon>Candidatus Competibacteraceae</taxon>
        <taxon>Candidatus Contendibacter</taxon>
    </lineage>
</organism>
<dbReference type="AlphaFoldDB" id="A0A7U7GDE7"/>
<accession>A0A7U7GDE7</accession>
<sequence>MSNSSTIGSFAHKSPAVPFKVNCSNTLEPPNAAPPGHLPLAYRVLGEEHRRAQKVKADTAVLVCLGNPPYDRQTIALDDAARKGGWIRYGDDHRDGAGILQDFIAPLNALGLGYSTRVREPSLRE</sequence>
<protein>
    <submittedName>
        <fullName evidence="1">Uncharacterized protein</fullName>
    </submittedName>
</protein>
<comment type="caution">
    <text evidence="1">The sequence shown here is derived from an EMBL/GenBank/DDBJ whole genome shotgun (WGS) entry which is preliminary data.</text>
</comment>
<name>A0A7U7GDE7_9GAMM</name>
<evidence type="ECO:0000313" key="1">
    <source>
        <dbReference type="EMBL" id="CDH46077.1"/>
    </source>
</evidence>
<dbReference type="RefSeq" id="WP_034434507.1">
    <property type="nucleotide sequence ID" value="NZ_CBTK010000248.1"/>
</dbReference>
<dbReference type="EMBL" id="CBTK010000248">
    <property type="protein sequence ID" value="CDH46077.1"/>
    <property type="molecule type" value="Genomic_DNA"/>
</dbReference>